<sequence>MVKFLIITKLSPCIHRLQEKGENIFLDFTFRRRLSHTQNKNDTEKAEEKEQPITWTEGTRFRKRNMFHRRRGLGRCLSAKNLCGKCVPRITRDIRIKERIRQKDVDDGRGKGIIKLGAHKKDHVTRDKDLHQVRVFGWQEGVIGTRTAFDKLPLGVK</sequence>
<gene>
    <name evidence="1" type="ORF">AVEN_11350_1</name>
</gene>
<dbReference type="EMBL" id="BGPR01001840">
    <property type="protein sequence ID" value="GBM62889.1"/>
    <property type="molecule type" value="Genomic_DNA"/>
</dbReference>
<protein>
    <submittedName>
        <fullName evidence="1">Uncharacterized protein</fullName>
    </submittedName>
</protein>
<keyword evidence="2" id="KW-1185">Reference proteome</keyword>
<evidence type="ECO:0000313" key="1">
    <source>
        <dbReference type="EMBL" id="GBM62889.1"/>
    </source>
</evidence>
<comment type="caution">
    <text evidence="1">The sequence shown here is derived from an EMBL/GenBank/DDBJ whole genome shotgun (WGS) entry which is preliminary data.</text>
</comment>
<dbReference type="AlphaFoldDB" id="A0A4Y2HC89"/>
<dbReference type="Proteomes" id="UP000499080">
    <property type="component" value="Unassembled WGS sequence"/>
</dbReference>
<reference evidence="1 2" key="1">
    <citation type="journal article" date="2019" name="Sci. Rep.">
        <title>Orb-weaving spider Araneus ventricosus genome elucidates the spidroin gene catalogue.</title>
        <authorList>
            <person name="Kono N."/>
            <person name="Nakamura H."/>
            <person name="Ohtoshi R."/>
            <person name="Moran D.A.P."/>
            <person name="Shinohara A."/>
            <person name="Yoshida Y."/>
            <person name="Fujiwara M."/>
            <person name="Mori M."/>
            <person name="Tomita M."/>
            <person name="Arakawa K."/>
        </authorList>
    </citation>
    <scope>NUCLEOTIDE SEQUENCE [LARGE SCALE GENOMIC DNA]</scope>
</reference>
<organism evidence="1 2">
    <name type="scientific">Araneus ventricosus</name>
    <name type="common">Orbweaver spider</name>
    <name type="synonym">Epeira ventricosa</name>
    <dbReference type="NCBI Taxonomy" id="182803"/>
    <lineage>
        <taxon>Eukaryota</taxon>
        <taxon>Metazoa</taxon>
        <taxon>Ecdysozoa</taxon>
        <taxon>Arthropoda</taxon>
        <taxon>Chelicerata</taxon>
        <taxon>Arachnida</taxon>
        <taxon>Araneae</taxon>
        <taxon>Araneomorphae</taxon>
        <taxon>Entelegynae</taxon>
        <taxon>Araneoidea</taxon>
        <taxon>Araneidae</taxon>
        <taxon>Araneus</taxon>
    </lineage>
</organism>
<evidence type="ECO:0000313" key="2">
    <source>
        <dbReference type="Proteomes" id="UP000499080"/>
    </source>
</evidence>
<accession>A0A4Y2HC89</accession>
<proteinExistence type="predicted"/>
<name>A0A4Y2HC89_ARAVE</name>